<protein>
    <submittedName>
        <fullName evidence="1">Uncharacterized protein</fullName>
    </submittedName>
</protein>
<evidence type="ECO:0000313" key="2">
    <source>
        <dbReference type="Proteomes" id="UP001362999"/>
    </source>
</evidence>
<dbReference type="AlphaFoldDB" id="A0AAW0BD96"/>
<proteinExistence type="predicted"/>
<dbReference type="EMBL" id="JAWWNJ010000034">
    <property type="protein sequence ID" value="KAK7024678.1"/>
    <property type="molecule type" value="Genomic_DNA"/>
</dbReference>
<dbReference type="Proteomes" id="UP001362999">
    <property type="component" value="Unassembled WGS sequence"/>
</dbReference>
<comment type="caution">
    <text evidence="1">The sequence shown here is derived from an EMBL/GenBank/DDBJ whole genome shotgun (WGS) entry which is preliminary data.</text>
</comment>
<evidence type="ECO:0000313" key="1">
    <source>
        <dbReference type="EMBL" id="KAK7024678.1"/>
    </source>
</evidence>
<sequence length="202" mass="22587">MRFSSRAIDVALLSCIFSSADHHENESQRAMRLLGTSSSSWPYRPRQPPRHPAPRHATYALRITAHYIVGELNALPPYPGRRPLRSEVLPSRYASSVSNASRTSICVSFLVPLFHPSTPRILSTPLVLVCRLHGRILQSRKIVDLINPSTSSYSSLPQTASPVRPQVADQSWGTYLCAYEWRAADPRWIHFLAHLVLAANAP</sequence>
<name>A0AAW0BD96_9AGAR</name>
<gene>
    <name evidence="1" type="ORF">R3P38DRAFT_3193591</name>
</gene>
<reference evidence="1 2" key="1">
    <citation type="journal article" date="2024" name="J Genomics">
        <title>Draft genome sequencing and assembly of Favolaschia claudopus CIRM-BRFM 2984 isolated from oak limbs.</title>
        <authorList>
            <person name="Navarro D."/>
            <person name="Drula E."/>
            <person name="Chaduli D."/>
            <person name="Cazenave R."/>
            <person name="Ahrendt S."/>
            <person name="Wang J."/>
            <person name="Lipzen A."/>
            <person name="Daum C."/>
            <person name="Barry K."/>
            <person name="Grigoriev I.V."/>
            <person name="Favel A."/>
            <person name="Rosso M.N."/>
            <person name="Martin F."/>
        </authorList>
    </citation>
    <scope>NUCLEOTIDE SEQUENCE [LARGE SCALE GENOMIC DNA]</scope>
    <source>
        <strain evidence="1 2">CIRM-BRFM 2984</strain>
    </source>
</reference>
<organism evidence="1 2">
    <name type="scientific">Favolaschia claudopus</name>
    <dbReference type="NCBI Taxonomy" id="2862362"/>
    <lineage>
        <taxon>Eukaryota</taxon>
        <taxon>Fungi</taxon>
        <taxon>Dikarya</taxon>
        <taxon>Basidiomycota</taxon>
        <taxon>Agaricomycotina</taxon>
        <taxon>Agaricomycetes</taxon>
        <taxon>Agaricomycetidae</taxon>
        <taxon>Agaricales</taxon>
        <taxon>Marasmiineae</taxon>
        <taxon>Mycenaceae</taxon>
        <taxon>Favolaschia</taxon>
    </lineage>
</organism>
<keyword evidence="2" id="KW-1185">Reference proteome</keyword>
<accession>A0AAW0BD96</accession>